<reference evidence="1 2" key="1">
    <citation type="submission" date="2016-10" db="EMBL/GenBank/DDBJ databases">
        <title>Paenibacillus species isolates.</title>
        <authorList>
            <person name="Beno S.M."/>
        </authorList>
    </citation>
    <scope>NUCLEOTIDE SEQUENCE [LARGE SCALE GENOMIC DNA]</scope>
    <source>
        <strain evidence="1 2">FSL H7-0604</strain>
    </source>
</reference>
<name>A0A1R0X2Z9_9BACL</name>
<dbReference type="Gene3D" id="2.60.120.40">
    <property type="match status" value="1"/>
</dbReference>
<protein>
    <recommendedName>
        <fullName evidence="3">C1q domain-containing protein</fullName>
    </recommendedName>
</protein>
<organism evidence="1 2">
    <name type="scientific">Paenibacillus odorifer</name>
    <dbReference type="NCBI Taxonomy" id="189426"/>
    <lineage>
        <taxon>Bacteria</taxon>
        <taxon>Bacillati</taxon>
        <taxon>Bacillota</taxon>
        <taxon>Bacilli</taxon>
        <taxon>Bacillales</taxon>
        <taxon>Paenibacillaceae</taxon>
        <taxon>Paenibacillus</taxon>
    </lineage>
</organism>
<dbReference type="EMBL" id="MKQP01000035">
    <property type="protein sequence ID" value="OMD27656.1"/>
    <property type="molecule type" value="Genomic_DNA"/>
</dbReference>
<dbReference type="InterPro" id="IPR011050">
    <property type="entry name" value="Pectin_lyase_fold/virulence"/>
</dbReference>
<evidence type="ECO:0000313" key="1">
    <source>
        <dbReference type="EMBL" id="OMD27656.1"/>
    </source>
</evidence>
<gene>
    <name evidence="1" type="ORF">BJP51_24365</name>
</gene>
<evidence type="ECO:0000313" key="2">
    <source>
        <dbReference type="Proteomes" id="UP000187465"/>
    </source>
</evidence>
<proteinExistence type="predicted"/>
<dbReference type="SUPFAM" id="SSF51126">
    <property type="entry name" value="Pectin lyase-like"/>
    <property type="match status" value="1"/>
</dbReference>
<dbReference type="RefSeq" id="WP_036681265.1">
    <property type="nucleotide sequence ID" value="NZ_MKQK01000067.1"/>
</dbReference>
<dbReference type="Proteomes" id="UP000187465">
    <property type="component" value="Unassembled WGS sequence"/>
</dbReference>
<sequence>MQTTGNLGLKKPEGTDIVDIADLNGNMDILDNAVNGKVDKVTGKQLSTNDYTAAEKTKLAGIATGANNYVHPNHTGDVTSTGDGVTAIAAGVIVNADVNASAGIDASKIGTGVVSNAEFGYLDGVTSGIQGQLNGKAPLVTTPQQTTADITYYVRTDGNDINNGLANTAAGAFKTINRAIGMIPQVVNHTASINVTSGTYAEDVRISGKVGGGHVQFMGTSVTIRSFVAERCNRIVIDGFSANTTTSMGFNAYDGGNIDIKNCSCGTTANYPGINIAGQNADIRNSSVSGRNFGIIVGSASIVTSLENTGQANGVGLYTSHGGSIYKYGSQPSGITPEGSLNGIITSGVLNPWGDNTTNSRSNIACGGSATQTIVPNTFTKLLFPSVYYDRLGEWNATTGVFTAKAAGIYAIDVMATCTSVPLPFVVQIQIYKNGARDQCIGRTVASASGQDVSVLGVSNTDLSAGHTLEFYIYHYGTSNVGVTGDGLFSHLRIVKVA</sequence>
<accession>A0A1R0X2Z9</accession>
<dbReference type="SUPFAM" id="SSF49842">
    <property type="entry name" value="TNF-like"/>
    <property type="match status" value="1"/>
</dbReference>
<dbReference type="InterPro" id="IPR008983">
    <property type="entry name" value="Tumour_necrosis_fac-like_dom"/>
</dbReference>
<evidence type="ECO:0008006" key="3">
    <source>
        <dbReference type="Google" id="ProtNLM"/>
    </source>
</evidence>
<dbReference type="AlphaFoldDB" id="A0A1R0X2Z9"/>
<comment type="caution">
    <text evidence="1">The sequence shown here is derived from an EMBL/GenBank/DDBJ whole genome shotgun (WGS) entry which is preliminary data.</text>
</comment>